<sequence length="187" mass="20769">MASSRMSDEALLSQCEEAVTRLIELKINFLAIDFDQTIVDVHTHGQWKGSAHELSTHVRPLFQHLIPAAITADIKVAVVTFSPQCGQIKDVLEIIFPEFSNGIVVRGRDRTWSYLGAGSKEGKQSHMASAVEEIEAMHTKLDISRNTTLLIDDDVSNIKVALLDGVRAIWLNPSKSHLLLKDIQMLV</sequence>
<evidence type="ECO:0008006" key="2">
    <source>
        <dbReference type="Google" id="ProtNLM"/>
    </source>
</evidence>
<proteinExistence type="predicted"/>
<dbReference type="SUPFAM" id="SSF56784">
    <property type="entry name" value="HAD-like"/>
    <property type="match status" value="1"/>
</dbReference>
<reference evidence="1" key="1">
    <citation type="submission" date="2021-01" db="EMBL/GenBank/DDBJ databases">
        <authorList>
            <person name="Corre E."/>
            <person name="Pelletier E."/>
            <person name="Niang G."/>
            <person name="Scheremetjew M."/>
            <person name="Finn R."/>
            <person name="Kale V."/>
            <person name="Holt S."/>
            <person name="Cochrane G."/>
            <person name="Meng A."/>
            <person name="Brown T."/>
            <person name="Cohen L."/>
        </authorList>
    </citation>
    <scope>NUCLEOTIDE SEQUENCE</scope>
    <source>
        <strain evidence="1">GSO104</strain>
    </source>
</reference>
<accession>A0A7S4QG65</accession>
<dbReference type="EMBL" id="HBNS01002911">
    <property type="protein sequence ID" value="CAE4582639.1"/>
    <property type="molecule type" value="Transcribed_RNA"/>
</dbReference>
<evidence type="ECO:0000313" key="1">
    <source>
        <dbReference type="EMBL" id="CAE4582639.1"/>
    </source>
</evidence>
<protein>
    <recommendedName>
        <fullName evidence="2">FCP1 homology domain-containing protein</fullName>
    </recommendedName>
</protein>
<name>A0A7S4QG65_9STRA</name>
<gene>
    <name evidence="1" type="ORF">DBRI00130_LOCUS2341</name>
</gene>
<organism evidence="1">
    <name type="scientific">Ditylum brightwellii</name>
    <dbReference type="NCBI Taxonomy" id="49249"/>
    <lineage>
        <taxon>Eukaryota</taxon>
        <taxon>Sar</taxon>
        <taxon>Stramenopiles</taxon>
        <taxon>Ochrophyta</taxon>
        <taxon>Bacillariophyta</taxon>
        <taxon>Mediophyceae</taxon>
        <taxon>Lithodesmiophycidae</taxon>
        <taxon>Lithodesmiales</taxon>
        <taxon>Lithodesmiaceae</taxon>
        <taxon>Ditylum</taxon>
    </lineage>
</organism>
<dbReference type="InterPro" id="IPR036412">
    <property type="entry name" value="HAD-like_sf"/>
</dbReference>
<dbReference type="AlphaFoldDB" id="A0A7S4QG65"/>